<dbReference type="SMART" id="SM00174">
    <property type="entry name" value="RHO"/>
    <property type="match status" value="1"/>
</dbReference>
<dbReference type="GO" id="GO:0005525">
    <property type="term" value="F:GTP binding"/>
    <property type="evidence" value="ECO:0007669"/>
    <property type="project" value="InterPro"/>
</dbReference>
<evidence type="ECO:0000256" key="4">
    <source>
        <dbReference type="ARBA" id="ARBA00048098"/>
    </source>
</evidence>
<evidence type="ECO:0000256" key="1">
    <source>
        <dbReference type="ARBA" id="ARBA00008344"/>
    </source>
</evidence>
<comment type="catalytic activity">
    <reaction evidence="4">
        <text>GTP + H2O = GDP + phosphate + H(+)</text>
        <dbReference type="Rhea" id="RHEA:19669"/>
        <dbReference type="ChEBI" id="CHEBI:15377"/>
        <dbReference type="ChEBI" id="CHEBI:15378"/>
        <dbReference type="ChEBI" id="CHEBI:37565"/>
        <dbReference type="ChEBI" id="CHEBI:43474"/>
        <dbReference type="ChEBI" id="CHEBI:58189"/>
        <dbReference type="EC" id="3.6.5.2"/>
    </reaction>
</comment>
<dbReference type="SMART" id="SM00173">
    <property type="entry name" value="RAS"/>
    <property type="match status" value="1"/>
</dbReference>
<dbReference type="PROSITE" id="PS51421">
    <property type="entry name" value="RAS"/>
    <property type="match status" value="1"/>
</dbReference>
<keyword evidence="6" id="KW-1185">Reference proteome</keyword>
<dbReference type="InterPro" id="IPR005225">
    <property type="entry name" value="Small_GTP-bd"/>
</dbReference>
<accession>A0A8J1TYX0</accession>
<dbReference type="GO" id="GO:0003925">
    <property type="term" value="F:G protein activity"/>
    <property type="evidence" value="ECO:0007669"/>
    <property type="project" value="UniProtKB-EC"/>
</dbReference>
<evidence type="ECO:0000256" key="3">
    <source>
        <dbReference type="ARBA" id="ARBA00022801"/>
    </source>
</evidence>
<dbReference type="AlphaFoldDB" id="A0A8J1TYX0"/>
<dbReference type="InterPro" id="IPR027417">
    <property type="entry name" value="P-loop_NTPase"/>
</dbReference>
<dbReference type="SMART" id="SM00175">
    <property type="entry name" value="RAB"/>
    <property type="match status" value="1"/>
</dbReference>
<evidence type="ECO:0000313" key="5">
    <source>
        <dbReference type="EMBL" id="CAH1786672.1"/>
    </source>
</evidence>
<dbReference type="Gene3D" id="3.40.50.300">
    <property type="entry name" value="P-loop containing nucleotide triphosphate hydrolases"/>
    <property type="match status" value="1"/>
</dbReference>
<keyword evidence="3" id="KW-0378">Hydrolase</keyword>
<dbReference type="EC" id="3.6.5.2" evidence="2"/>
<dbReference type="SUPFAM" id="SSF52540">
    <property type="entry name" value="P-loop containing nucleoside triphosphate hydrolases"/>
    <property type="match status" value="1"/>
</dbReference>
<dbReference type="PANTHER" id="PTHR45704">
    <property type="entry name" value="RAS-LIKE FAMILY MEMBER 11"/>
    <property type="match status" value="1"/>
</dbReference>
<reference evidence="5" key="1">
    <citation type="submission" date="2022-03" db="EMBL/GenBank/DDBJ databases">
        <authorList>
            <person name="Martin C."/>
        </authorList>
    </citation>
    <scope>NUCLEOTIDE SEQUENCE</scope>
</reference>
<comment type="similarity">
    <text evidence="1">Belongs to the small GTPase superfamily. Ras family.</text>
</comment>
<dbReference type="NCBIfam" id="TIGR00231">
    <property type="entry name" value="small_GTP"/>
    <property type="match status" value="1"/>
</dbReference>
<proteinExistence type="inferred from homology"/>
<gene>
    <name evidence="5" type="ORF">OFUS_LOCUS12519</name>
</gene>
<dbReference type="Pfam" id="PF00071">
    <property type="entry name" value="Ras"/>
    <property type="match status" value="1"/>
</dbReference>
<dbReference type="Proteomes" id="UP000749559">
    <property type="component" value="Unassembled WGS sequence"/>
</dbReference>
<dbReference type="PROSITE" id="PS51419">
    <property type="entry name" value="RAB"/>
    <property type="match status" value="1"/>
</dbReference>
<name>A0A8J1TYX0_OWEFU</name>
<organism evidence="5 6">
    <name type="scientific">Owenia fusiformis</name>
    <name type="common">Polychaete worm</name>
    <dbReference type="NCBI Taxonomy" id="6347"/>
    <lineage>
        <taxon>Eukaryota</taxon>
        <taxon>Metazoa</taxon>
        <taxon>Spiralia</taxon>
        <taxon>Lophotrochozoa</taxon>
        <taxon>Annelida</taxon>
        <taxon>Polychaeta</taxon>
        <taxon>Sedentaria</taxon>
        <taxon>Canalipalpata</taxon>
        <taxon>Sabellida</taxon>
        <taxon>Oweniida</taxon>
        <taxon>Oweniidae</taxon>
        <taxon>Owenia</taxon>
    </lineage>
</organism>
<evidence type="ECO:0000256" key="2">
    <source>
        <dbReference type="ARBA" id="ARBA00011984"/>
    </source>
</evidence>
<comment type="caution">
    <text evidence="5">The sequence shown here is derived from an EMBL/GenBank/DDBJ whole genome shotgun (WGS) entry which is preliminary data.</text>
</comment>
<dbReference type="InterPro" id="IPR001806">
    <property type="entry name" value="Small_GTPase"/>
</dbReference>
<dbReference type="OrthoDB" id="18798at2759"/>
<sequence>MGTKCKIAVLGSPAVGKSALVVRFLTKRFIWEYDPTLEFTYPCSCQVDDEPVAMEILDTAGQVESNQTNFEGTVRWADAFILVFSVTDRHTFKQISILKNQIDEIKRSKNVSCVIIGNKIDLEHQRQVGTAEAERMAADCATAYFETSACDGSPEIDEAFHEVYREVKRRRYLDSRGGRRRSSAQQVRHVLNNFLTKIHT</sequence>
<dbReference type="EMBL" id="CAIIXF020000006">
    <property type="protein sequence ID" value="CAH1786672.1"/>
    <property type="molecule type" value="Genomic_DNA"/>
</dbReference>
<evidence type="ECO:0000313" key="6">
    <source>
        <dbReference type="Proteomes" id="UP000749559"/>
    </source>
</evidence>
<dbReference type="PRINTS" id="PR00449">
    <property type="entry name" value="RASTRNSFRMNG"/>
</dbReference>
<dbReference type="InterPro" id="IPR051065">
    <property type="entry name" value="Ras-related_GTPase"/>
</dbReference>
<protein>
    <recommendedName>
        <fullName evidence="2">small monomeric GTPase</fullName>
        <ecNumber evidence="2">3.6.5.2</ecNumber>
    </recommendedName>
</protein>